<evidence type="ECO:0000256" key="1">
    <source>
        <dbReference type="SAM" id="MobiDB-lite"/>
    </source>
</evidence>
<feature type="compositionally biased region" description="Polar residues" evidence="1">
    <location>
        <begin position="255"/>
        <end position="272"/>
    </location>
</feature>
<dbReference type="PANTHER" id="PTHR37445">
    <property type="entry name" value="PROTEIN CBG24663"/>
    <property type="match status" value="1"/>
</dbReference>
<dbReference type="AlphaFoldDB" id="A0A8D8ZQ23"/>
<feature type="region of interest" description="Disordered" evidence="1">
    <location>
        <begin position="290"/>
        <end position="321"/>
    </location>
</feature>
<sequence length="321" mass="36988">MDKAELEDVLNKFMGDLRGTIRNDMKEEMKEQLTPIANQINNLNLRATTQDNKIQLIEEKVDDKFDTEDRKRNILIFNMQEKDNETIELLESMVIEMIVNIMKVNCTTYHIDYISRIGKNTNGKRPILVKFTTHKMKIQIWKNRRNLKGQEYRIDQDYNQETRKKRKALVPKVKELREQGVKASIHRDHIVTWNNDQDEAPGSQQGFQSQQTPHTHNKKRSHSITPEGGQTRYTATPKRFQTASRPSARVFSQKPDLSTYKTNDGTTHSNTQQNEENILTMEEEEILNVGTQGAPVPTQPDDTNQTNAGAPGLLSKQSIQA</sequence>
<accession>A0A8D8ZQ23</accession>
<dbReference type="EMBL" id="HBUF01524849">
    <property type="protein sequence ID" value="CAG6749916.1"/>
    <property type="molecule type" value="Transcribed_RNA"/>
</dbReference>
<name>A0A8D8ZQ23_9HEMI</name>
<protein>
    <submittedName>
        <fullName evidence="2">Uncharacterized protein</fullName>
    </submittedName>
</protein>
<dbReference type="Gene3D" id="3.30.70.1820">
    <property type="entry name" value="L1 transposable element, RRM domain"/>
    <property type="match status" value="1"/>
</dbReference>
<dbReference type="PANTHER" id="PTHR37445:SF3">
    <property type="entry name" value="ZINC FINGER PHD-TYPE DOMAIN-CONTAINING PROTEIN"/>
    <property type="match status" value="1"/>
</dbReference>
<proteinExistence type="predicted"/>
<feature type="compositionally biased region" description="Polar residues" evidence="1">
    <location>
        <begin position="202"/>
        <end position="214"/>
    </location>
</feature>
<reference evidence="2" key="1">
    <citation type="submission" date="2021-05" db="EMBL/GenBank/DDBJ databases">
        <authorList>
            <person name="Alioto T."/>
            <person name="Alioto T."/>
            <person name="Gomez Garrido J."/>
        </authorList>
    </citation>
    <scope>NUCLEOTIDE SEQUENCE</scope>
</reference>
<feature type="compositionally biased region" description="Polar residues" evidence="1">
    <location>
        <begin position="231"/>
        <end position="245"/>
    </location>
</feature>
<organism evidence="2">
    <name type="scientific">Cacopsylla melanoneura</name>
    <dbReference type="NCBI Taxonomy" id="428564"/>
    <lineage>
        <taxon>Eukaryota</taxon>
        <taxon>Metazoa</taxon>
        <taxon>Ecdysozoa</taxon>
        <taxon>Arthropoda</taxon>
        <taxon>Hexapoda</taxon>
        <taxon>Insecta</taxon>
        <taxon>Pterygota</taxon>
        <taxon>Neoptera</taxon>
        <taxon>Paraneoptera</taxon>
        <taxon>Hemiptera</taxon>
        <taxon>Sternorrhyncha</taxon>
        <taxon>Psylloidea</taxon>
        <taxon>Psyllidae</taxon>
        <taxon>Psyllinae</taxon>
        <taxon>Cacopsylla</taxon>
    </lineage>
</organism>
<evidence type="ECO:0000313" key="2">
    <source>
        <dbReference type="EMBL" id="CAG6749916.1"/>
    </source>
</evidence>
<feature type="region of interest" description="Disordered" evidence="1">
    <location>
        <begin position="195"/>
        <end position="272"/>
    </location>
</feature>